<accession>K9VU66</accession>
<dbReference type="EMBL" id="CP003620">
    <property type="protein sequence ID" value="AFZ11501.1"/>
    <property type="molecule type" value="Genomic_DNA"/>
</dbReference>
<dbReference type="KEGG" id="cep:Cri9333_0551"/>
<dbReference type="RefSeq" id="WP_015201635.1">
    <property type="nucleotide sequence ID" value="NC_019753.1"/>
</dbReference>
<evidence type="ECO:0000313" key="1">
    <source>
        <dbReference type="EMBL" id="AFZ11501.1"/>
    </source>
</evidence>
<sequence length="63" mass="7205">MANPQNLTPFPQKTEKPLAKRPISVKLEADIDELVRSLPDTSTWLRRVITEAAQRELKDNQCC</sequence>
<name>K9VU66_9CYAN</name>
<proteinExistence type="predicted"/>
<dbReference type="OrthoDB" id="488725at2"/>
<dbReference type="HOGENOM" id="CLU_198142_0_0_3"/>
<gene>
    <name evidence="1" type="ORF">Cri9333_0551</name>
</gene>
<evidence type="ECO:0000313" key="2">
    <source>
        <dbReference type="Proteomes" id="UP000010472"/>
    </source>
</evidence>
<evidence type="ECO:0008006" key="3">
    <source>
        <dbReference type="Google" id="ProtNLM"/>
    </source>
</evidence>
<dbReference type="STRING" id="1173022.Cri9333_0551"/>
<dbReference type="AlphaFoldDB" id="K9VU66"/>
<organism evidence="1 2">
    <name type="scientific">Crinalium epipsammum PCC 9333</name>
    <dbReference type="NCBI Taxonomy" id="1173022"/>
    <lineage>
        <taxon>Bacteria</taxon>
        <taxon>Bacillati</taxon>
        <taxon>Cyanobacteriota</taxon>
        <taxon>Cyanophyceae</taxon>
        <taxon>Gomontiellales</taxon>
        <taxon>Gomontiellaceae</taxon>
        <taxon>Crinalium</taxon>
    </lineage>
</organism>
<reference evidence="1 2" key="1">
    <citation type="submission" date="2012-06" db="EMBL/GenBank/DDBJ databases">
        <title>Finished chromosome of genome of Crinalium epipsammum PCC 9333.</title>
        <authorList>
            <consortium name="US DOE Joint Genome Institute"/>
            <person name="Gugger M."/>
            <person name="Coursin T."/>
            <person name="Rippka R."/>
            <person name="Tandeau De Marsac N."/>
            <person name="Huntemann M."/>
            <person name="Wei C.-L."/>
            <person name="Han J."/>
            <person name="Detter J.C."/>
            <person name="Han C."/>
            <person name="Tapia R."/>
            <person name="Davenport K."/>
            <person name="Daligault H."/>
            <person name="Erkkila T."/>
            <person name="Gu W."/>
            <person name="Munk A.C.C."/>
            <person name="Teshima H."/>
            <person name="Xu Y."/>
            <person name="Chain P."/>
            <person name="Chen A."/>
            <person name="Krypides N."/>
            <person name="Mavromatis K."/>
            <person name="Markowitz V."/>
            <person name="Szeto E."/>
            <person name="Ivanova N."/>
            <person name="Mikhailova N."/>
            <person name="Ovchinnikova G."/>
            <person name="Pagani I."/>
            <person name="Pati A."/>
            <person name="Goodwin L."/>
            <person name="Peters L."/>
            <person name="Pitluck S."/>
            <person name="Woyke T."/>
            <person name="Kerfeld C."/>
        </authorList>
    </citation>
    <scope>NUCLEOTIDE SEQUENCE [LARGE SCALE GENOMIC DNA]</scope>
    <source>
        <strain evidence="1 2">PCC 9333</strain>
    </source>
</reference>
<dbReference type="Proteomes" id="UP000010472">
    <property type="component" value="Chromosome"/>
</dbReference>
<dbReference type="PATRIC" id="fig|1173022.3.peg.599"/>
<dbReference type="eggNOG" id="ENOG5032EZP">
    <property type="taxonomic scope" value="Bacteria"/>
</dbReference>
<keyword evidence="2" id="KW-1185">Reference proteome</keyword>
<protein>
    <recommendedName>
        <fullName evidence="3">CopG-like ribbon-helix-helix domain-containing protein</fullName>
    </recommendedName>
</protein>